<keyword evidence="8" id="KW-1185">Reference proteome</keyword>
<sequence length="181" mass="20439">MAAKRWLPFVAFLLIAALMAAGVWMSRRSDRDALPSPLIDKPAPEFALPVLHEPGRIVTSKELRGQPYLLNVWGSWCPECVTEHPVITRFAETKRVRVIGYNWKDERADALAWLERFNNPYWLVLADEEGQVAIDFGIYGAPETFLVDGKGIVRWKHVGAMTDAIVRDELLPALDAVEKGR</sequence>
<dbReference type="InterPro" id="IPR004799">
    <property type="entry name" value="Periplasmic_diS_OxRdtase_DsbE"/>
</dbReference>
<dbReference type="Pfam" id="PF08534">
    <property type="entry name" value="Redoxin"/>
    <property type="match status" value="1"/>
</dbReference>
<gene>
    <name evidence="7" type="ORF">ACFQ0E_18965</name>
</gene>
<dbReference type="PANTHER" id="PTHR42852:SF6">
    <property type="entry name" value="THIOL:DISULFIDE INTERCHANGE PROTEIN DSBE"/>
    <property type="match status" value="1"/>
</dbReference>
<comment type="caution">
    <text evidence="7">The sequence shown here is derived from an EMBL/GenBank/DDBJ whole genome shotgun (WGS) entry which is preliminary data.</text>
</comment>
<evidence type="ECO:0000313" key="7">
    <source>
        <dbReference type="EMBL" id="MFD0727679.1"/>
    </source>
</evidence>
<organism evidence="7 8">
    <name type="scientific">Lysobacter brunescens</name>
    <dbReference type="NCBI Taxonomy" id="262323"/>
    <lineage>
        <taxon>Bacteria</taxon>
        <taxon>Pseudomonadati</taxon>
        <taxon>Pseudomonadota</taxon>
        <taxon>Gammaproteobacteria</taxon>
        <taxon>Lysobacterales</taxon>
        <taxon>Lysobacteraceae</taxon>
        <taxon>Lysobacter</taxon>
    </lineage>
</organism>
<dbReference type="RefSeq" id="WP_386826552.1">
    <property type="nucleotide sequence ID" value="NZ_JBHTIF010000007.1"/>
</dbReference>
<comment type="similarity">
    <text evidence="2">Belongs to the thioredoxin family. DsbE subfamily.</text>
</comment>
<dbReference type="CDD" id="cd03010">
    <property type="entry name" value="TlpA_like_DsbE"/>
    <property type="match status" value="1"/>
</dbReference>
<accession>A0ABW2YGL9</accession>
<dbReference type="PROSITE" id="PS51352">
    <property type="entry name" value="THIOREDOXIN_2"/>
    <property type="match status" value="1"/>
</dbReference>
<dbReference type="SUPFAM" id="SSF52833">
    <property type="entry name" value="Thioredoxin-like"/>
    <property type="match status" value="1"/>
</dbReference>
<dbReference type="EMBL" id="JBHTIF010000007">
    <property type="protein sequence ID" value="MFD0727679.1"/>
    <property type="molecule type" value="Genomic_DNA"/>
</dbReference>
<proteinExistence type="inferred from homology"/>
<dbReference type="InterPro" id="IPR036249">
    <property type="entry name" value="Thioredoxin-like_sf"/>
</dbReference>
<dbReference type="InterPro" id="IPR050553">
    <property type="entry name" value="Thioredoxin_ResA/DsbE_sf"/>
</dbReference>
<evidence type="ECO:0000256" key="1">
    <source>
        <dbReference type="ARBA" id="ARBA00004383"/>
    </source>
</evidence>
<dbReference type="InterPro" id="IPR013740">
    <property type="entry name" value="Redoxin"/>
</dbReference>
<dbReference type="NCBIfam" id="TIGR00385">
    <property type="entry name" value="dsbE"/>
    <property type="match status" value="1"/>
</dbReference>
<name>A0ABW2YGL9_9GAMM</name>
<evidence type="ECO:0000256" key="5">
    <source>
        <dbReference type="ARBA" id="ARBA00023284"/>
    </source>
</evidence>
<evidence type="ECO:0000256" key="4">
    <source>
        <dbReference type="ARBA" id="ARBA00023157"/>
    </source>
</evidence>
<comment type="subcellular location">
    <subcellularLocation>
        <location evidence="1">Cell inner membrane</location>
        <topology evidence="1">Single-pass membrane protein</topology>
        <orientation evidence="1">Periplasmic side</orientation>
    </subcellularLocation>
</comment>
<dbReference type="Gene3D" id="3.40.30.10">
    <property type="entry name" value="Glutaredoxin"/>
    <property type="match status" value="1"/>
</dbReference>
<reference evidence="8" key="1">
    <citation type="journal article" date="2019" name="Int. J. Syst. Evol. Microbiol.">
        <title>The Global Catalogue of Microorganisms (GCM) 10K type strain sequencing project: providing services to taxonomists for standard genome sequencing and annotation.</title>
        <authorList>
            <consortium name="The Broad Institute Genomics Platform"/>
            <consortium name="The Broad Institute Genome Sequencing Center for Infectious Disease"/>
            <person name="Wu L."/>
            <person name="Ma J."/>
        </authorList>
    </citation>
    <scope>NUCLEOTIDE SEQUENCE [LARGE SCALE GENOMIC DNA]</scope>
    <source>
        <strain evidence="8">CCUG 55585</strain>
    </source>
</reference>
<dbReference type="Proteomes" id="UP001597110">
    <property type="component" value="Unassembled WGS sequence"/>
</dbReference>
<keyword evidence="3" id="KW-0201">Cytochrome c-type biogenesis</keyword>
<evidence type="ECO:0000256" key="3">
    <source>
        <dbReference type="ARBA" id="ARBA00022748"/>
    </source>
</evidence>
<dbReference type="PANTHER" id="PTHR42852">
    <property type="entry name" value="THIOL:DISULFIDE INTERCHANGE PROTEIN DSBE"/>
    <property type="match status" value="1"/>
</dbReference>
<protein>
    <submittedName>
        <fullName evidence="7">DsbE family thiol:disulfide interchange protein</fullName>
    </submittedName>
</protein>
<evidence type="ECO:0000259" key="6">
    <source>
        <dbReference type="PROSITE" id="PS51352"/>
    </source>
</evidence>
<evidence type="ECO:0000313" key="8">
    <source>
        <dbReference type="Proteomes" id="UP001597110"/>
    </source>
</evidence>
<feature type="domain" description="Thioredoxin" evidence="6">
    <location>
        <begin position="37"/>
        <end position="179"/>
    </location>
</feature>
<keyword evidence="4" id="KW-1015">Disulfide bond</keyword>
<evidence type="ECO:0000256" key="2">
    <source>
        <dbReference type="ARBA" id="ARBA00007758"/>
    </source>
</evidence>
<keyword evidence="5" id="KW-0676">Redox-active center</keyword>
<dbReference type="InterPro" id="IPR013766">
    <property type="entry name" value="Thioredoxin_domain"/>
</dbReference>